<evidence type="ECO:0000313" key="1">
    <source>
        <dbReference type="EMBL" id="GAA4605262.1"/>
    </source>
</evidence>
<evidence type="ECO:0000313" key="2">
    <source>
        <dbReference type="Proteomes" id="UP001500212"/>
    </source>
</evidence>
<protein>
    <recommendedName>
        <fullName evidence="3">ATP-grasp domain-containing protein</fullName>
    </recommendedName>
</protein>
<comment type="caution">
    <text evidence="1">The sequence shown here is derived from an EMBL/GenBank/DDBJ whole genome shotgun (WGS) entry which is preliminary data.</text>
</comment>
<keyword evidence="2" id="KW-1185">Reference proteome</keyword>
<dbReference type="Proteomes" id="UP001500212">
    <property type="component" value="Unassembled WGS sequence"/>
</dbReference>
<gene>
    <name evidence="1" type="ORF">GCM10023195_18210</name>
</gene>
<reference evidence="2" key="1">
    <citation type="journal article" date="2019" name="Int. J. Syst. Evol. Microbiol.">
        <title>The Global Catalogue of Microorganisms (GCM) 10K type strain sequencing project: providing services to taxonomists for standard genome sequencing and annotation.</title>
        <authorList>
            <consortium name="The Broad Institute Genomics Platform"/>
            <consortium name="The Broad Institute Genome Sequencing Center for Infectious Disease"/>
            <person name="Wu L."/>
            <person name="Ma J."/>
        </authorList>
    </citation>
    <scope>NUCLEOTIDE SEQUENCE [LARGE SCALE GENOMIC DNA]</scope>
    <source>
        <strain evidence="2">JCM 17938</strain>
    </source>
</reference>
<name>A0ABP8TFV3_9ACTN</name>
<evidence type="ECO:0008006" key="3">
    <source>
        <dbReference type="Google" id="ProtNLM"/>
    </source>
</evidence>
<dbReference type="SUPFAM" id="SSF56059">
    <property type="entry name" value="Glutathione synthetase ATP-binding domain-like"/>
    <property type="match status" value="1"/>
</dbReference>
<organism evidence="1 2">
    <name type="scientific">Actinoallomurus liliacearum</name>
    <dbReference type="NCBI Taxonomy" id="1080073"/>
    <lineage>
        <taxon>Bacteria</taxon>
        <taxon>Bacillati</taxon>
        <taxon>Actinomycetota</taxon>
        <taxon>Actinomycetes</taxon>
        <taxon>Streptosporangiales</taxon>
        <taxon>Thermomonosporaceae</taxon>
        <taxon>Actinoallomurus</taxon>
    </lineage>
</organism>
<dbReference type="Gene3D" id="3.30.470.20">
    <property type="entry name" value="ATP-grasp fold, B domain"/>
    <property type="match status" value="1"/>
</dbReference>
<accession>A0ABP8TFV3</accession>
<proteinExistence type="predicted"/>
<dbReference type="EMBL" id="BAABHJ010000005">
    <property type="protein sequence ID" value="GAA4605262.1"/>
    <property type="molecule type" value="Genomic_DNA"/>
</dbReference>
<dbReference type="RefSeq" id="WP_345351342.1">
    <property type="nucleotide sequence ID" value="NZ_BAABHJ010000005.1"/>
</dbReference>
<sequence length="346" mass="37636">MPDGVAAFFDQLSEPARVLDVRPRPVPCVLLLSRSCDADLDSVQDLLAGAGVRALRLNSDELTAACLVVDTDGRAACVRGRWIVPTVTWTRHFAVRAIEDGGDPAHRMFLQESWQAAAGELAAISPTGIGPYGPGPLSQLRLARRHEVAVPRTMLTTDPSHARDAFTCPRLVVKAVHRHFVEAAPGRLSGIFPTIVERAALPGRPCPGPPVLVQEYVEHEAEWRVYYVAGQVHGFEVGKESPADPWTAADRVEVRSAEPPAAVLSATTRLAAAMSLRYGAFDFLLRDGVPVFLEANPDGDWRWAEERAGVTAVTTAVTRMLTDLHREALTGSFDLLGFLTRPTRTR</sequence>